<dbReference type="GO" id="GO:0008270">
    <property type="term" value="F:zinc ion binding"/>
    <property type="evidence" value="ECO:0007669"/>
    <property type="project" value="UniProtKB-KW"/>
</dbReference>
<dbReference type="SUPFAM" id="SSF56091">
    <property type="entry name" value="DNA ligase/mRNA capping enzyme, catalytic domain"/>
    <property type="match status" value="1"/>
</dbReference>
<keyword evidence="12 17" id="KW-0233">DNA recombination</keyword>
<evidence type="ECO:0000256" key="18">
    <source>
        <dbReference type="RuleBase" id="RU004196"/>
    </source>
</evidence>
<keyword evidence="14" id="KW-0539">Nucleus</keyword>
<keyword evidence="8 17" id="KW-0227">DNA damage</keyword>
<feature type="domain" description="ATP-dependent DNA ligase family profile" evidence="21">
    <location>
        <begin position="441"/>
        <end position="575"/>
    </location>
</feature>
<dbReference type="GO" id="GO:0006302">
    <property type="term" value="P:double-strand break repair"/>
    <property type="evidence" value="ECO:0007669"/>
    <property type="project" value="TreeGrafter"/>
</dbReference>
<comment type="subcellular location">
    <subcellularLocation>
        <location evidence="1">Nucleus</location>
    </subcellularLocation>
</comment>
<evidence type="ECO:0000313" key="22">
    <source>
        <dbReference type="EMBL" id="CAG9803008.1"/>
    </source>
</evidence>
<dbReference type="EC" id="6.5.1.1" evidence="17"/>
<keyword evidence="7 17" id="KW-0547">Nucleotide-binding</keyword>
<dbReference type="Pfam" id="PF04675">
    <property type="entry name" value="DNA_ligase_A_N"/>
    <property type="match status" value="1"/>
</dbReference>
<dbReference type="Gene3D" id="3.30.1740.10">
    <property type="entry name" value="Zinc finger, PARP-type"/>
    <property type="match status" value="1"/>
</dbReference>
<dbReference type="Gene3D" id="3.30.1490.70">
    <property type="match status" value="1"/>
</dbReference>
<dbReference type="Proteomes" id="UP001153620">
    <property type="component" value="Chromosome 2"/>
</dbReference>
<feature type="domain" description="PARP-type" evidence="20">
    <location>
        <begin position="12"/>
        <end position="91"/>
    </location>
</feature>
<evidence type="ECO:0000256" key="12">
    <source>
        <dbReference type="ARBA" id="ARBA00023172"/>
    </source>
</evidence>
<dbReference type="InterPro" id="IPR036957">
    <property type="entry name" value="Znf_PARP_sf"/>
</dbReference>
<keyword evidence="15" id="KW-0131">Cell cycle</keyword>
<feature type="compositionally biased region" description="Low complexity" evidence="19">
    <location>
        <begin position="719"/>
        <end position="734"/>
    </location>
</feature>
<evidence type="ECO:0000256" key="1">
    <source>
        <dbReference type="ARBA" id="ARBA00004123"/>
    </source>
</evidence>
<dbReference type="Pfam" id="PF04679">
    <property type="entry name" value="DNA_ligase_A_C"/>
    <property type="match status" value="1"/>
</dbReference>
<dbReference type="SUPFAM" id="SSF50249">
    <property type="entry name" value="Nucleic acid-binding proteins"/>
    <property type="match status" value="1"/>
</dbReference>
<dbReference type="PROSITE" id="PS50064">
    <property type="entry name" value="ZF_PARP_2"/>
    <property type="match status" value="1"/>
</dbReference>
<gene>
    <name evidence="22" type="ORF">CHIRRI_LOCUS5910</name>
</gene>
<dbReference type="GO" id="GO:0051301">
    <property type="term" value="P:cell division"/>
    <property type="evidence" value="ECO:0007669"/>
    <property type="project" value="UniProtKB-KW"/>
</dbReference>
<dbReference type="GO" id="GO:0006273">
    <property type="term" value="P:lagging strand elongation"/>
    <property type="evidence" value="ECO:0007669"/>
    <property type="project" value="TreeGrafter"/>
</dbReference>
<evidence type="ECO:0000256" key="11">
    <source>
        <dbReference type="ARBA" id="ARBA00022840"/>
    </source>
</evidence>
<dbReference type="SUPFAM" id="SSF117018">
    <property type="entry name" value="ATP-dependent DNA ligase DNA-binding domain"/>
    <property type="match status" value="1"/>
</dbReference>
<keyword evidence="3 17" id="KW-0436">Ligase</keyword>
<evidence type="ECO:0000256" key="10">
    <source>
        <dbReference type="ARBA" id="ARBA00022833"/>
    </source>
</evidence>
<dbReference type="GO" id="GO:0070421">
    <property type="term" value="C:DNA ligase III-XRCC1 complex"/>
    <property type="evidence" value="ECO:0007669"/>
    <property type="project" value="TreeGrafter"/>
</dbReference>
<accession>A0A9N9WT15</accession>
<keyword evidence="10" id="KW-0862">Zinc</keyword>
<dbReference type="SMART" id="SM01336">
    <property type="entry name" value="zf-PARP"/>
    <property type="match status" value="1"/>
</dbReference>
<dbReference type="InterPro" id="IPR012310">
    <property type="entry name" value="DNA_ligase_ATP-dep_cent"/>
</dbReference>
<keyword evidence="23" id="KW-1185">Reference proteome</keyword>
<protein>
    <recommendedName>
        <fullName evidence="17">DNA ligase</fullName>
        <ecNumber evidence="17">6.5.1.1</ecNumber>
    </recommendedName>
</protein>
<name>A0A9N9WT15_9DIPT</name>
<dbReference type="InterPro" id="IPR001510">
    <property type="entry name" value="Znf_PARP"/>
</dbReference>
<evidence type="ECO:0000256" key="16">
    <source>
        <dbReference type="ARBA" id="ARBA00034003"/>
    </source>
</evidence>
<dbReference type="PROSITE" id="PS00697">
    <property type="entry name" value="DNA_LIGASE_A1"/>
    <property type="match status" value="1"/>
</dbReference>
<organism evidence="22 23">
    <name type="scientific">Chironomus riparius</name>
    <dbReference type="NCBI Taxonomy" id="315576"/>
    <lineage>
        <taxon>Eukaryota</taxon>
        <taxon>Metazoa</taxon>
        <taxon>Ecdysozoa</taxon>
        <taxon>Arthropoda</taxon>
        <taxon>Hexapoda</taxon>
        <taxon>Insecta</taxon>
        <taxon>Pterygota</taxon>
        <taxon>Neoptera</taxon>
        <taxon>Endopterygota</taxon>
        <taxon>Diptera</taxon>
        <taxon>Nematocera</taxon>
        <taxon>Chironomoidea</taxon>
        <taxon>Chironomidae</taxon>
        <taxon>Chironominae</taxon>
        <taxon>Chironomus</taxon>
    </lineage>
</organism>
<keyword evidence="11 17" id="KW-0067">ATP-binding</keyword>
<evidence type="ECO:0000256" key="2">
    <source>
        <dbReference type="ARBA" id="ARBA00007572"/>
    </source>
</evidence>
<dbReference type="FunFam" id="3.30.470.30:FF:000003">
    <property type="entry name" value="DNA ligase"/>
    <property type="match status" value="1"/>
</dbReference>
<dbReference type="AlphaFoldDB" id="A0A9N9WT15"/>
<dbReference type="PANTHER" id="PTHR45674">
    <property type="entry name" value="DNA LIGASE 1/3 FAMILY MEMBER"/>
    <property type="match status" value="1"/>
</dbReference>
<dbReference type="InterPro" id="IPR012308">
    <property type="entry name" value="DNA_ligase_ATP-dep_N"/>
</dbReference>
<comment type="catalytic activity">
    <reaction evidence="16 17">
        <text>ATP + (deoxyribonucleotide)n-3'-hydroxyl + 5'-phospho-(deoxyribonucleotide)m = (deoxyribonucleotide)n+m + AMP + diphosphate.</text>
        <dbReference type="EC" id="6.5.1.1"/>
    </reaction>
</comment>
<evidence type="ECO:0000259" key="20">
    <source>
        <dbReference type="PROSITE" id="PS50064"/>
    </source>
</evidence>
<comment type="similarity">
    <text evidence="2 18">Belongs to the ATP-dependent DNA ligase family.</text>
</comment>
<evidence type="ECO:0000256" key="15">
    <source>
        <dbReference type="ARBA" id="ARBA00023306"/>
    </source>
</evidence>
<dbReference type="GO" id="GO:0071897">
    <property type="term" value="P:DNA biosynthetic process"/>
    <property type="evidence" value="ECO:0007669"/>
    <property type="project" value="InterPro"/>
</dbReference>
<evidence type="ECO:0000256" key="3">
    <source>
        <dbReference type="ARBA" id="ARBA00022598"/>
    </source>
</evidence>
<evidence type="ECO:0000259" key="21">
    <source>
        <dbReference type="PROSITE" id="PS50160"/>
    </source>
</evidence>
<evidence type="ECO:0000256" key="13">
    <source>
        <dbReference type="ARBA" id="ARBA00023204"/>
    </source>
</evidence>
<evidence type="ECO:0000256" key="8">
    <source>
        <dbReference type="ARBA" id="ARBA00022763"/>
    </source>
</evidence>
<dbReference type="Gene3D" id="1.10.3260.10">
    <property type="entry name" value="DNA ligase, ATP-dependent, N-terminal domain"/>
    <property type="match status" value="1"/>
</dbReference>
<dbReference type="InterPro" id="IPR036599">
    <property type="entry name" value="DNA_ligase_N_sf"/>
</dbReference>
<dbReference type="Gene3D" id="3.30.470.30">
    <property type="entry name" value="DNA ligase/mRNA capping enzyme"/>
    <property type="match status" value="1"/>
</dbReference>
<proteinExistence type="inferred from homology"/>
<evidence type="ECO:0000256" key="9">
    <source>
        <dbReference type="ARBA" id="ARBA00022771"/>
    </source>
</evidence>
<dbReference type="SUPFAM" id="SSF57716">
    <property type="entry name" value="Glucocorticoid receptor-like (DNA-binding domain)"/>
    <property type="match status" value="1"/>
</dbReference>
<dbReference type="OrthoDB" id="206088at2759"/>
<keyword evidence="9" id="KW-0863">Zinc-finger</keyword>
<dbReference type="Pfam" id="PF01068">
    <property type="entry name" value="DNA_ligase_A_M"/>
    <property type="match status" value="1"/>
</dbReference>
<dbReference type="GO" id="GO:0006310">
    <property type="term" value="P:DNA recombination"/>
    <property type="evidence" value="ECO:0007669"/>
    <property type="project" value="UniProtKB-KW"/>
</dbReference>
<reference evidence="22" key="2">
    <citation type="submission" date="2022-10" db="EMBL/GenBank/DDBJ databases">
        <authorList>
            <consortium name="ENA_rothamsted_submissions"/>
            <consortium name="culmorum"/>
            <person name="King R."/>
        </authorList>
    </citation>
    <scope>NUCLEOTIDE SEQUENCE</scope>
</reference>
<dbReference type="PROSITE" id="PS50160">
    <property type="entry name" value="DNA_LIGASE_A3"/>
    <property type="match status" value="1"/>
</dbReference>
<keyword evidence="13 17" id="KW-0234">DNA repair</keyword>
<dbReference type="InterPro" id="IPR000977">
    <property type="entry name" value="DNA_ligase_ATP-dep"/>
</dbReference>
<evidence type="ECO:0000256" key="19">
    <source>
        <dbReference type="SAM" id="MobiDB-lite"/>
    </source>
</evidence>
<dbReference type="CDD" id="cd07902">
    <property type="entry name" value="Adenylation_DNA_ligase_III"/>
    <property type="match status" value="1"/>
</dbReference>
<dbReference type="GO" id="GO:0003910">
    <property type="term" value="F:DNA ligase (ATP) activity"/>
    <property type="evidence" value="ECO:0007669"/>
    <property type="project" value="UniProtKB-EC"/>
</dbReference>
<keyword evidence="5" id="KW-0235">DNA replication</keyword>
<sequence length="1185" mass="134767">MSDNEEVATKPLAIERAKQGRAKCQKCKNKIDTGELRLAKLNFNNPFGSGPLKQWFHIDCFCETKANKQKISLCSSNDIEGWDLIRSADRDHAIKVFGPDFKISTDVDLPSTSTSSKQTKDNLFSEFNKLIDKIANEPSYNSKSAIIQKYLREGSNSKKFEGNLEIWLKLLVPKVDHRVYNLQDKQIVKLFSRIFGLKHDDLLKDLQAGDVSETISKFFESSRDIKPIEKSSLTVMDIDKFLDELSTRTLENDQIEIFEEICKKSTTDDIRTLIRLIKKDLKMNCRERHVLDAIHPEAYESFQKSRDLNNILQQYGSNLGATSKSTAIKLSGLQVMTPISPMLAEACKDFDKALSKCREGFYSEVKYDGERVQIHKRGNDFKFFSRNLKPVQEHKIGKIKEYLPKAFPNASDLILDSEIIMVDTISGNLLPFGTLGKHKKKELQNASACLFIFDCLYFNGDDLTKKTLRDRKKFLESNMQPIKHHIELSEYKLLTKKNELIEMTKEVLKKGLEGLVLKGLETIYEPGKRRWLKVKKDYLMQGSIADSADLVVLGAFYGTGKMGNRFSIFLMGCYDEKCKVWKTVTKVHSGLDDATMEKMHKQISPLMEPFSSNKKLPQWVQIDRSLIPDALTTDPFKMPVFEIVAAEFTDSDVHTANSISMRFPRITKIRKDKSPKEATTLDELTHLYEESKAGLNIDELNKLKSNSEDVDTNKKSPVTKTASSSSMTSKTSSTELMKRKSDDNKRSNDEESPSKKIKSRNSESNQTSENLFESFVLFETDSLNENQIDSFKKYGGKMTKKSMKANLVLYDGCEVKGQYSSDDTIEDEINAIERALAENSKYEMHRRALEKIFGNLLNTYERNADLYEPVEEDEKRSIATLAKNGQLPSREPETEMDSIGEDDNGHKRNIASMARTGMIGGKRNIQSLARQWQYANGKRNIGSLMRNNMFPGSGKRNLAALARNGFGKRNVGTLARDWALPKLNGGSKYADEDGKRNIQSLKNSIKGRKKREIVGENELSEGVFQNGPVDYDELLQALNDEFPYAEKRFLAPYESDNDNNDNDYDAATTITLEKRHLGALARSGWIPSFRPIRNRFSRSGRTENMEQTGESFYQLDRLRPAPLVGTSCRRCEQDQQSTNGMRGQWGLGDNHYPSFGGLSSPVRTRSGSRSRSPRITALNWRSDRW</sequence>
<dbReference type="NCBIfam" id="TIGR00574">
    <property type="entry name" value="dnl1"/>
    <property type="match status" value="1"/>
</dbReference>
<dbReference type="InterPro" id="IPR012340">
    <property type="entry name" value="NA-bd_OB-fold"/>
</dbReference>
<dbReference type="Pfam" id="PF00645">
    <property type="entry name" value="zf-PARP"/>
    <property type="match status" value="1"/>
</dbReference>
<evidence type="ECO:0000313" key="23">
    <source>
        <dbReference type="Proteomes" id="UP001153620"/>
    </source>
</evidence>
<dbReference type="EMBL" id="OU895878">
    <property type="protein sequence ID" value="CAG9803008.1"/>
    <property type="molecule type" value="Genomic_DNA"/>
</dbReference>
<feature type="compositionally biased region" description="Basic and acidic residues" evidence="19">
    <location>
        <begin position="736"/>
        <end position="754"/>
    </location>
</feature>
<feature type="region of interest" description="Disordered" evidence="19">
    <location>
        <begin position="706"/>
        <end position="766"/>
    </location>
</feature>
<dbReference type="InterPro" id="IPR012309">
    <property type="entry name" value="DNA_ligase_ATP-dep_C"/>
</dbReference>
<evidence type="ECO:0000256" key="14">
    <source>
        <dbReference type="ARBA" id="ARBA00023242"/>
    </source>
</evidence>
<evidence type="ECO:0000256" key="7">
    <source>
        <dbReference type="ARBA" id="ARBA00022741"/>
    </source>
</evidence>
<evidence type="ECO:0000256" key="4">
    <source>
        <dbReference type="ARBA" id="ARBA00022618"/>
    </source>
</evidence>
<dbReference type="GO" id="GO:0005524">
    <property type="term" value="F:ATP binding"/>
    <property type="evidence" value="ECO:0007669"/>
    <property type="project" value="UniProtKB-KW"/>
</dbReference>
<dbReference type="InterPro" id="IPR016059">
    <property type="entry name" value="DNA_ligase_ATP-dep_CS"/>
</dbReference>
<keyword evidence="4" id="KW-0132">Cell division</keyword>
<dbReference type="Gene3D" id="2.40.50.140">
    <property type="entry name" value="Nucleic acid-binding proteins"/>
    <property type="match status" value="1"/>
</dbReference>
<dbReference type="InterPro" id="IPR050191">
    <property type="entry name" value="ATP-dep_DNA_ligase"/>
</dbReference>
<evidence type="ECO:0000256" key="6">
    <source>
        <dbReference type="ARBA" id="ARBA00022723"/>
    </source>
</evidence>
<evidence type="ECO:0000256" key="17">
    <source>
        <dbReference type="RuleBase" id="RU000617"/>
    </source>
</evidence>
<feature type="region of interest" description="Disordered" evidence="19">
    <location>
        <begin position="885"/>
        <end position="907"/>
    </location>
</feature>
<evidence type="ECO:0000256" key="5">
    <source>
        <dbReference type="ARBA" id="ARBA00022705"/>
    </source>
</evidence>
<keyword evidence="6" id="KW-0479">Metal-binding</keyword>
<dbReference type="PROSITE" id="PS00333">
    <property type="entry name" value="DNA_LIGASE_A2"/>
    <property type="match status" value="1"/>
</dbReference>
<dbReference type="GO" id="GO:0003677">
    <property type="term" value="F:DNA binding"/>
    <property type="evidence" value="ECO:0007669"/>
    <property type="project" value="InterPro"/>
</dbReference>
<reference evidence="22" key="1">
    <citation type="submission" date="2022-01" db="EMBL/GenBank/DDBJ databases">
        <authorList>
            <person name="King R."/>
        </authorList>
    </citation>
    <scope>NUCLEOTIDE SEQUENCE</scope>
</reference>
<dbReference type="PANTHER" id="PTHR45674:SF9">
    <property type="entry name" value="DNA LIGASE 3"/>
    <property type="match status" value="1"/>
</dbReference>